<reference evidence="3" key="1">
    <citation type="submission" date="2019-08" db="EMBL/GenBank/DDBJ databases">
        <authorList>
            <person name="Kucharzyk K."/>
            <person name="Murdoch R.W."/>
            <person name="Higgins S."/>
            <person name="Loffler F."/>
        </authorList>
    </citation>
    <scope>NUCLEOTIDE SEQUENCE</scope>
</reference>
<dbReference type="AlphaFoldDB" id="A0A645AF70"/>
<dbReference type="CDD" id="cd05233">
    <property type="entry name" value="SDR_c"/>
    <property type="match status" value="1"/>
</dbReference>
<evidence type="ECO:0000256" key="1">
    <source>
        <dbReference type="ARBA" id="ARBA00006484"/>
    </source>
</evidence>
<dbReference type="EC" id="1.3.1.87" evidence="3"/>
<dbReference type="Pfam" id="PF00106">
    <property type="entry name" value="adh_short"/>
    <property type="match status" value="1"/>
</dbReference>
<evidence type="ECO:0000313" key="3">
    <source>
        <dbReference type="EMBL" id="MPM49483.1"/>
    </source>
</evidence>
<keyword evidence="2 3" id="KW-0560">Oxidoreductase</keyword>
<dbReference type="GO" id="GO:0018498">
    <property type="term" value="F:2,3-dihydroxy-2,3-dihydro-phenylpropionate dehydrogenase activity"/>
    <property type="evidence" value="ECO:0007669"/>
    <property type="project" value="UniProtKB-EC"/>
</dbReference>
<dbReference type="Gene3D" id="3.40.50.720">
    <property type="entry name" value="NAD(P)-binding Rossmann-like Domain"/>
    <property type="match status" value="1"/>
</dbReference>
<dbReference type="SUPFAM" id="SSF51735">
    <property type="entry name" value="NAD(P)-binding Rossmann-fold domains"/>
    <property type="match status" value="1"/>
</dbReference>
<dbReference type="InterPro" id="IPR036291">
    <property type="entry name" value="NAD(P)-bd_dom_sf"/>
</dbReference>
<comment type="similarity">
    <text evidence="1">Belongs to the short-chain dehydrogenases/reductases (SDR) family.</text>
</comment>
<dbReference type="PANTHER" id="PTHR24322:SF736">
    <property type="entry name" value="RETINOL DEHYDROGENASE 10"/>
    <property type="match status" value="1"/>
</dbReference>
<dbReference type="GO" id="GO:0016616">
    <property type="term" value="F:oxidoreductase activity, acting on the CH-OH group of donors, NAD or NADP as acceptor"/>
    <property type="evidence" value="ECO:0007669"/>
    <property type="project" value="TreeGrafter"/>
</dbReference>
<comment type="caution">
    <text evidence="3">The sequence shown here is derived from an EMBL/GenBank/DDBJ whole genome shotgun (WGS) entry which is preliminary data.</text>
</comment>
<accession>A0A645AF70</accession>
<proteinExistence type="inferred from homology"/>
<dbReference type="InterPro" id="IPR002347">
    <property type="entry name" value="SDR_fam"/>
</dbReference>
<dbReference type="PRINTS" id="PR00080">
    <property type="entry name" value="SDRFAMILY"/>
</dbReference>
<name>A0A645AF70_9ZZZZ</name>
<gene>
    <name evidence="3" type="primary">hcaB_14</name>
    <name evidence="3" type="ORF">SDC9_96213</name>
</gene>
<protein>
    <submittedName>
        <fullName evidence="3">3-phenylpropionate-dihydrodiol/cinnamic acid-dihydrodiol dehydrogenase</fullName>
        <ecNumber evidence="3">1.3.1.87</ecNumber>
    </submittedName>
</protein>
<dbReference type="EMBL" id="VSSQ01012543">
    <property type="protein sequence ID" value="MPM49483.1"/>
    <property type="molecule type" value="Genomic_DNA"/>
</dbReference>
<evidence type="ECO:0000256" key="2">
    <source>
        <dbReference type="ARBA" id="ARBA00023002"/>
    </source>
</evidence>
<dbReference type="PRINTS" id="PR00081">
    <property type="entry name" value="GDHRDH"/>
</dbReference>
<dbReference type="PANTHER" id="PTHR24322">
    <property type="entry name" value="PKSB"/>
    <property type="match status" value="1"/>
</dbReference>
<organism evidence="3">
    <name type="scientific">bioreactor metagenome</name>
    <dbReference type="NCBI Taxonomy" id="1076179"/>
    <lineage>
        <taxon>unclassified sequences</taxon>
        <taxon>metagenomes</taxon>
        <taxon>ecological metagenomes</taxon>
    </lineage>
</organism>
<sequence>MITEYNGKVLVITGGANGIGRALALGCAQRGADVLVADIHGDEAEAVAAEIRALGRRAVAVQADVSLSQECRKIFDRTMAEFGRCDILINDAGVSNGADILSIKEQDIKWVTEVNLYSHWFMMQNFIPQMEQQGTPCQILNVCSIAGLITLGSAPVYFSTKHAAVALSECVYKSLKAAGSKIDVSVFCPGFVQTEMHLTDRHRPARFAIPQGDPYYSSAEYQKFIEFNKKILDNGAPLGPTIDKVFDALSKQQFYILSHENYDELLRRQGEFQVERTQPIDPSLLAAK</sequence>